<dbReference type="InterPro" id="IPR021475">
    <property type="entry name" value="Pants/Emi1-like"/>
</dbReference>
<reference evidence="2" key="1">
    <citation type="submission" date="2021-03" db="EMBL/GenBank/DDBJ databases">
        <title>Comparative genomics and phylogenomic investigation of the class Geoglossomycetes provide insights into ecological specialization and systematics.</title>
        <authorList>
            <person name="Melie T."/>
            <person name="Pirro S."/>
            <person name="Miller A.N."/>
            <person name="Quandt A."/>
        </authorList>
    </citation>
    <scope>NUCLEOTIDE SEQUENCE</scope>
    <source>
        <strain evidence="2">CAQ_001_2017</strain>
    </source>
</reference>
<dbReference type="EMBL" id="JAGHQM010003343">
    <property type="protein sequence ID" value="KAH0544725.1"/>
    <property type="molecule type" value="Genomic_DNA"/>
</dbReference>
<evidence type="ECO:0000256" key="1">
    <source>
        <dbReference type="SAM" id="MobiDB-lite"/>
    </source>
</evidence>
<feature type="region of interest" description="Disordered" evidence="1">
    <location>
        <begin position="1"/>
        <end position="37"/>
    </location>
</feature>
<dbReference type="Pfam" id="PF11326">
    <property type="entry name" value="PANTS-like"/>
    <property type="match status" value="1"/>
</dbReference>
<gene>
    <name evidence="2" type="ORF">GP486_008499</name>
</gene>
<sequence>MGWWSRTTTTPPRAKEEPEHTSAAPKPPTRTRHTTTLTRDEQADLELQAILQELDAEHAAGPGAAAAAAAAAADTQPESLYPTSMSCRQAFDMAFYCQSLGGQFQNIYRYGGLRDCSESWRRFRFCMRAKSWPEPRRAAMVQEHYRQRAAVYKMGPSSEDVWEVRKHPVVGAFMEDPDVG</sequence>
<comment type="caution">
    <text evidence="2">The sequence shown here is derived from an EMBL/GenBank/DDBJ whole genome shotgun (WGS) entry which is preliminary data.</text>
</comment>
<accession>A0A9P8L5I8</accession>
<organism evidence="2 3">
    <name type="scientific">Trichoglossum hirsutum</name>
    <dbReference type="NCBI Taxonomy" id="265104"/>
    <lineage>
        <taxon>Eukaryota</taxon>
        <taxon>Fungi</taxon>
        <taxon>Dikarya</taxon>
        <taxon>Ascomycota</taxon>
        <taxon>Pezizomycotina</taxon>
        <taxon>Geoglossomycetes</taxon>
        <taxon>Geoglossales</taxon>
        <taxon>Geoglossaceae</taxon>
        <taxon>Trichoglossum</taxon>
    </lineage>
</organism>
<dbReference type="PANTHER" id="PTHR28052">
    <property type="entry name" value="UPF0545 PROTEIN C22ORF39"/>
    <property type="match status" value="1"/>
</dbReference>
<protein>
    <recommendedName>
        <fullName evidence="4">Early meiotic induction protein 1</fullName>
    </recommendedName>
</protein>
<dbReference type="AlphaFoldDB" id="A0A9P8L5I8"/>
<evidence type="ECO:0000313" key="2">
    <source>
        <dbReference type="EMBL" id="KAH0544725.1"/>
    </source>
</evidence>
<name>A0A9P8L5I8_9PEZI</name>
<feature type="compositionally biased region" description="Polar residues" evidence="1">
    <location>
        <begin position="1"/>
        <end position="11"/>
    </location>
</feature>
<evidence type="ECO:0008006" key="4">
    <source>
        <dbReference type="Google" id="ProtNLM"/>
    </source>
</evidence>
<dbReference type="PANTHER" id="PTHR28052:SF1">
    <property type="entry name" value="UPF0545 PROTEIN C22ORF39"/>
    <property type="match status" value="1"/>
</dbReference>
<proteinExistence type="predicted"/>
<keyword evidence="3" id="KW-1185">Reference proteome</keyword>
<evidence type="ECO:0000313" key="3">
    <source>
        <dbReference type="Proteomes" id="UP000750711"/>
    </source>
</evidence>
<dbReference type="Proteomes" id="UP000750711">
    <property type="component" value="Unassembled WGS sequence"/>
</dbReference>